<dbReference type="SUPFAM" id="SSF53474">
    <property type="entry name" value="alpha/beta-Hydrolases"/>
    <property type="match status" value="1"/>
</dbReference>
<dbReference type="InterPro" id="IPR000073">
    <property type="entry name" value="AB_hydrolase_1"/>
</dbReference>
<dbReference type="PANTHER" id="PTHR43248:SF25">
    <property type="entry name" value="AB HYDROLASE-1 DOMAIN-CONTAINING PROTEIN-RELATED"/>
    <property type="match status" value="1"/>
</dbReference>
<gene>
    <name evidence="7" type="ORF">BBO_06514</name>
</gene>
<dbReference type="Proteomes" id="UP000076863">
    <property type="component" value="Unassembled WGS sequence"/>
</dbReference>
<dbReference type="OrthoDB" id="425534at2759"/>
<organism evidence="7 8">
    <name type="scientific">Beauveria brongniartii RCEF 3172</name>
    <dbReference type="NCBI Taxonomy" id="1081107"/>
    <lineage>
        <taxon>Eukaryota</taxon>
        <taxon>Fungi</taxon>
        <taxon>Dikarya</taxon>
        <taxon>Ascomycota</taxon>
        <taxon>Pezizomycotina</taxon>
        <taxon>Sordariomycetes</taxon>
        <taxon>Hypocreomycetidae</taxon>
        <taxon>Hypocreales</taxon>
        <taxon>Cordycipitaceae</taxon>
        <taxon>Beauveria</taxon>
        <taxon>Beauveria brongniartii</taxon>
    </lineage>
</organism>
<sequence length="609" mass="67082">MDGERAPLLPNNAEEAGAAIRQPPIWKRKRAVIWSFIAMIVGIAAVVAILLLVRPGSTRRSAHGQIRYPGETVAWRPCGETDGKPVECSSLDVPMDQFDSKRSGNKTFSIPLIRRRGGVNATKNILLNPGGPGGSGIGFMQRKGGAIHTIVGDDDFHLLSFDPRGIAGSRPRAECFSNLDRRLELTPHETGDPKQDAELWSETGNLMHACADNMGEYGPHVNTPQTAADMNSILDAVGQDNLYYWGFSYGTALGQTYATLFPNRSERVIVDGVVDDFLWYDELLMKTDFVDTGNAFSGFFDECAKAGEKCPLHFVADKKRDLERNVTHFIESLKEEPVSVYVNSSFFGTIKYDTVMGGVFGHMYRPKEWYSLADNLAQLMQGNGTGALIAWGELGRNFSDPNAGMSESGMFVEFNDAPAGPSRWPVKKNDALEIILPYINKFLPYSASNTGHYIGRAQWAIPKAHDFKAARHNVKTRHPLLVLSTTYDPICPLVNAKVAQSAFVGAKLVEVETYGHCSLAMPSPCMAHIVKRFFAAGDLPEKEHTKCPAEGPYFINPEDDKKKKHGGEGEISLLSMGEDEKLMAALRKLTDAIQPLLRPNMLLPEDRTS</sequence>
<feature type="domain" description="AB hydrolase-1" evidence="5">
    <location>
        <begin position="125"/>
        <end position="279"/>
    </location>
</feature>
<dbReference type="EMBL" id="AZHA01000022">
    <property type="protein sequence ID" value="OAA39537.1"/>
    <property type="molecule type" value="Genomic_DNA"/>
</dbReference>
<comment type="caution">
    <text evidence="7">The sequence shown here is derived from an EMBL/GenBank/DDBJ whole genome shotgun (WGS) entry which is preliminary data.</text>
</comment>
<name>A0A167B186_9HYPO</name>
<dbReference type="InterPro" id="IPR013595">
    <property type="entry name" value="Pept_S33_TAP-like_C"/>
</dbReference>
<dbReference type="InterPro" id="IPR051601">
    <property type="entry name" value="Serine_prot/Carboxylest_S33"/>
</dbReference>
<keyword evidence="4" id="KW-0812">Transmembrane</keyword>
<evidence type="ECO:0000313" key="7">
    <source>
        <dbReference type="EMBL" id="OAA39537.1"/>
    </source>
</evidence>
<keyword evidence="8" id="KW-1185">Reference proteome</keyword>
<feature type="region of interest" description="Disordered" evidence="3">
    <location>
        <begin position="549"/>
        <end position="568"/>
    </location>
</feature>
<keyword evidence="4" id="KW-1133">Transmembrane helix</keyword>
<keyword evidence="2" id="KW-0378">Hydrolase</keyword>
<feature type="domain" description="Peptidase S33 tripeptidyl aminopeptidase-like C-terminal" evidence="6">
    <location>
        <begin position="459"/>
        <end position="544"/>
    </location>
</feature>
<dbReference type="PANTHER" id="PTHR43248">
    <property type="entry name" value="2-SUCCINYL-6-HYDROXY-2,4-CYCLOHEXADIENE-1-CARBOXYLATE SYNTHASE"/>
    <property type="match status" value="1"/>
</dbReference>
<dbReference type="GO" id="GO:0016787">
    <property type="term" value="F:hydrolase activity"/>
    <property type="evidence" value="ECO:0007669"/>
    <property type="project" value="UniProtKB-KW"/>
</dbReference>
<comment type="similarity">
    <text evidence="1">Belongs to the peptidase S33 family.</text>
</comment>
<proteinExistence type="inferred from homology"/>
<dbReference type="Pfam" id="PF08386">
    <property type="entry name" value="Abhydrolase_4"/>
    <property type="match status" value="1"/>
</dbReference>
<dbReference type="InterPro" id="IPR029058">
    <property type="entry name" value="AB_hydrolase_fold"/>
</dbReference>
<dbReference type="Pfam" id="PF00561">
    <property type="entry name" value="Abhydrolase_1"/>
    <property type="match status" value="1"/>
</dbReference>
<accession>A0A167B186</accession>
<evidence type="ECO:0000256" key="2">
    <source>
        <dbReference type="ARBA" id="ARBA00022801"/>
    </source>
</evidence>
<reference evidence="7 8" key="1">
    <citation type="journal article" date="2016" name="Genome Biol. Evol.">
        <title>Divergent and convergent evolution of fungal pathogenicity.</title>
        <authorList>
            <person name="Shang Y."/>
            <person name="Xiao G."/>
            <person name="Zheng P."/>
            <person name="Cen K."/>
            <person name="Zhan S."/>
            <person name="Wang C."/>
        </authorList>
    </citation>
    <scope>NUCLEOTIDE SEQUENCE [LARGE SCALE GENOMIC DNA]</scope>
    <source>
        <strain evidence="7 8">RCEF 3172</strain>
    </source>
</reference>
<evidence type="ECO:0000256" key="3">
    <source>
        <dbReference type="SAM" id="MobiDB-lite"/>
    </source>
</evidence>
<dbReference type="AlphaFoldDB" id="A0A167B186"/>
<dbReference type="Gene3D" id="3.40.50.1820">
    <property type="entry name" value="alpha/beta hydrolase"/>
    <property type="match status" value="1"/>
</dbReference>
<evidence type="ECO:0000256" key="4">
    <source>
        <dbReference type="SAM" id="Phobius"/>
    </source>
</evidence>
<evidence type="ECO:0000256" key="1">
    <source>
        <dbReference type="ARBA" id="ARBA00010088"/>
    </source>
</evidence>
<protein>
    <submittedName>
        <fullName evidence="7">S33 family peptidase</fullName>
    </submittedName>
</protein>
<feature type="transmembrane region" description="Helical" evidence="4">
    <location>
        <begin position="31"/>
        <end position="53"/>
    </location>
</feature>
<evidence type="ECO:0000259" key="5">
    <source>
        <dbReference type="Pfam" id="PF00561"/>
    </source>
</evidence>
<keyword evidence="4" id="KW-0472">Membrane</keyword>
<evidence type="ECO:0000259" key="6">
    <source>
        <dbReference type="Pfam" id="PF08386"/>
    </source>
</evidence>
<evidence type="ECO:0000313" key="8">
    <source>
        <dbReference type="Proteomes" id="UP000076863"/>
    </source>
</evidence>